<feature type="transmembrane region" description="Helical" evidence="10">
    <location>
        <begin position="1908"/>
        <end position="1929"/>
    </location>
</feature>
<feature type="transmembrane region" description="Helical" evidence="10">
    <location>
        <begin position="1095"/>
        <end position="1121"/>
    </location>
</feature>
<feature type="transmembrane region" description="Helical" evidence="10">
    <location>
        <begin position="277"/>
        <end position="295"/>
    </location>
</feature>
<feature type="transmembrane region" description="Helical" evidence="10">
    <location>
        <begin position="1239"/>
        <end position="1257"/>
    </location>
</feature>
<dbReference type="GO" id="GO:0007165">
    <property type="term" value="P:signal transduction"/>
    <property type="evidence" value="ECO:0007669"/>
    <property type="project" value="UniProtKB-KW"/>
</dbReference>
<keyword evidence="6 10" id="KW-1133">Transmembrane helix</keyword>
<evidence type="ECO:0000256" key="5">
    <source>
        <dbReference type="ARBA" id="ARBA00022725"/>
    </source>
</evidence>
<gene>
    <name evidence="11" type="ORF">ALC56_02557</name>
</gene>
<feature type="transmembrane region" description="Helical" evidence="10">
    <location>
        <begin position="1474"/>
        <end position="1495"/>
    </location>
</feature>
<dbReference type="PANTHER" id="PTHR21137">
    <property type="entry name" value="ODORANT RECEPTOR"/>
    <property type="match status" value="1"/>
</dbReference>
<feature type="transmembrane region" description="Helical" evidence="10">
    <location>
        <begin position="909"/>
        <end position="927"/>
    </location>
</feature>
<dbReference type="STRING" id="34720.A0A195FQ90"/>
<feature type="transmembrane region" description="Helical" evidence="10">
    <location>
        <begin position="392"/>
        <end position="410"/>
    </location>
</feature>
<proteinExistence type="predicted"/>
<evidence type="ECO:0000313" key="11">
    <source>
        <dbReference type="EMBL" id="KYN42755.1"/>
    </source>
</evidence>
<dbReference type="Proteomes" id="UP000078541">
    <property type="component" value="Unassembled WGS sequence"/>
</dbReference>
<feature type="transmembrane region" description="Helical" evidence="10">
    <location>
        <begin position="17"/>
        <end position="34"/>
    </location>
</feature>
<keyword evidence="2" id="KW-1003">Cell membrane</keyword>
<evidence type="ECO:0000256" key="1">
    <source>
        <dbReference type="ARBA" id="ARBA00004651"/>
    </source>
</evidence>
<feature type="transmembrane region" description="Helical" evidence="10">
    <location>
        <begin position="1869"/>
        <end position="1888"/>
    </location>
</feature>
<feature type="transmembrane region" description="Helical" evidence="10">
    <location>
        <begin position="1289"/>
        <end position="1312"/>
    </location>
</feature>
<evidence type="ECO:0000256" key="9">
    <source>
        <dbReference type="ARBA" id="ARBA00023224"/>
    </source>
</evidence>
<dbReference type="GO" id="GO:0005886">
    <property type="term" value="C:plasma membrane"/>
    <property type="evidence" value="ECO:0007669"/>
    <property type="project" value="UniProtKB-SubCell"/>
</dbReference>
<feature type="transmembrane region" description="Helical" evidence="10">
    <location>
        <begin position="1507"/>
        <end position="1528"/>
    </location>
</feature>
<feature type="transmembrane region" description="Helical" evidence="10">
    <location>
        <begin position="1042"/>
        <end position="1066"/>
    </location>
</feature>
<feature type="transmembrane region" description="Helical" evidence="10">
    <location>
        <begin position="1188"/>
        <end position="1209"/>
    </location>
</feature>
<keyword evidence="5" id="KW-0552">Olfaction</keyword>
<evidence type="ECO:0000256" key="7">
    <source>
        <dbReference type="ARBA" id="ARBA00023136"/>
    </source>
</evidence>
<feature type="transmembrane region" description="Helical" evidence="10">
    <location>
        <begin position="1683"/>
        <end position="1703"/>
    </location>
</feature>
<feature type="transmembrane region" description="Helical" evidence="10">
    <location>
        <begin position="366"/>
        <end position="386"/>
    </location>
</feature>
<reference evidence="11 12" key="1">
    <citation type="submission" date="2016-03" db="EMBL/GenBank/DDBJ databases">
        <title>Trachymyrmex septentrionalis WGS genome.</title>
        <authorList>
            <person name="Nygaard S."/>
            <person name="Hu H."/>
            <person name="Boomsma J."/>
            <person name="Zhang G."/>
        </authorList>
    </citation>
    <scope>NUCLEOTIDE SEQUENCE [LARGE SCALE GENOMIC DNA]</scope>
    <source>
        <strain evidence="11">Tsep2-gDNA-1</strain>
        <tissue evidence="11">Whole body</tissue>
    </source>
</reference>
<dbReference type="EMBL" id="KQ981305">
    <property type="protein sequence ID" value="KYN42755.1"/>
    <property type="molecule type" value="Genomic_DNA"/>
</dbReference>
<keyword evidence="12" id="KW-1185">Reference proteome</keyword>
<keyword evidence="9" id="KW-0807">Transducer</keyword>
<comment type="subcellular location">
    <subcellularLocation>
        <location evidence="1">Cell membrane</location>
        <topology evidence="1">Multi-pass membrane protein</topology>
    </subcellularLocation>
</comment>
<feature type="transmembrane region" description="Helical" evidence="10">
    <location>
        <begin position="620"/>
        <end position="639"/>
    </location>
</feature>
<dbReference type="InterPro" id="IPR004117">
    <property type="entry name" value="7tm6_olfct_rcpt"/>
</dbReference>
<feature type="transmembrane region" description="Helical" evidence="10">
    <location>
        <begin position="335"/>
        <end position="354"/>
    </location>
</feature>
<feature type="transmembrane region" description="Helical" evidence="10">
    <location>
        <begin position="2018"/>
        <end position="2038"/>
    </location>
</feature>
<feature type="transmembrane region" description="Helical" evidence="10">
    <location>
        <begin position="1778"/>
        <end position="1800"/>
    </location>
</feature>
<dbReference type="GO" id="GO:0004984">
    <property type="term" value="F:olfactory receptor activity"/>
    <property type="evidence" value="ECO:0007669"/>
    <property type="project" value="InterPro"/>
</dbReference>
<feature type="transmembrane region" description="Helical" evidence="10">
    <location>
        <begin position="1164"/>
        <end position="1182"/>
    </location>
</feature>
<feature type="transmembrane region" description="Helical" evidence="10">
    <location>
        <begin position="762"/>
        <end position="782"/>
    </location>
</feature>
<evidence type="ECO:0000256" key="4">
    <source>
        <dbReference type="ARBA" id="ARBA00022692"/>
    </source>
</evidence>
<evidence type="ECO:0000256" key="3">
    <source>
        <dbReference type="ARBA" id="ARBA00022606"/>
    </source>
</evidence>
<feature type="transmembrane region" description="Helical" evidence="10">
    <location>
        <begin position="794"/>
        <end position="811"/>
    </location>
</feature>
<feature type="transmembrane region" description="Helical" evidence="10">
    <location>
        <begin position="1444"/>
        <end position="1462"/>
    </location>
</feature>
<feature type="transmembrane region" description="Helical" evidence="10">
    <location>
        <begin position="1715"/>
        <end position="1734"/>
    </location>
</feature>
<feature type="transmembrane region" description="Helical" evidence="10">
    <location>
        <begin position="422"/>
        <end position="441"/>
    </location>
</feature>
<dbReference type="PANTHER" id="PTHR21137:SF35">
    <property type="entry name" value="ODORANT RECEPTOR 19A-RELATED"/>
    <property type="match status" value="1"/>
</dbReference>
<evidence type="ECO:0000313" key="12">
    <source>
        <dbReference type="Proteomes" id="UP000078541"/>
    </source>
</evidence>
<protein>
    <submittedName>
        <fullName evidence="11">Putative odorant receptor 94b</fullName>
    </submittedName>
</protein>
<feature type="transmembrane region" description="Helical" evidence="10">
    <location>
        <begin position="1806"/>
        <end position="1826"/>
    </location>
</feature>
<feature type="transmembrane region" description="Helical" evidence="10">
    <location>
        <begin position="239"/>
        <end position="265"/>
    </location>
</feature>
<dbReference type="GO" id="GO:0005549">
    <property type="term" value="F:odorant binding"/>
    <property type="evidence" value="ECO:0007669"/>
    <property type="project" value="InterPro"/>
</dbReference>
<evidence type="ECO:0000256" key="2">
    <source>
        <dbReference type="ARBA" id="ARBA00022475"/>
    </source>
</evidence>
<sequence length="2113" mass="245494">MDLILTVDNADDFSENFYVILAMFVSCCKMFSLLRNRNNIAMLIDILMKKPCRPTEHDEIEIRQKFDKIVQTNTLCYATLVELTCAFALGTSVFKDYRRHNLAFRAWLPFNYSSPMLFRIAYFHQSISLTAGSMLHLACDSLICGLLMHICSQFALIANEKFRLTITVQFLSRQLVSNIFEMECIVPIEFTSAYVISMNLQSFVNKIKVKMSLLKFTFKILSSCGCWIPNSWMSPHRRLIYHVYTIFILLLINTFTLSQFLDIILIVDNSEDFMDNFYMLLAMIVSCFKMFSLLINRNNIAMLTNILINKPCKACNTVEIKIQHKYDKLIETNTLYYMILVELTCASTAVASLLTDYRKEKLTFRAWLPFDYSSTMLFHFTFAFLLNKKFRFTITFQFIVSTLVVCFTLYQLTKTSGKFVELGMYMSCMLTQIFLYCWYANEVKLKSLQLVNDLFEIEWLTLGQETKKDLLTIALRSRMPIEFNSAYIISMNLDSFVGLLKTSYSAYNILKQTQVLDSTFKFLTICGCWRPDSWTSMLINRKNIALLTNILTERPCRPLEPEEMEIHNKFDKGVQANTIHYAILVETTCVCITLTSLLTDFRRRTLTFRAWLPYDYSSPILFYITYAHQLISLIIGSVLHVACDGLICGLLVHICCQIEILESRLRRIAYKPGILPDFAITVNEKFRFTIAIQFMSRQLVSNIFDMEWCILDQNKKKTLLLIMRRSTVPIEFTSAYIISMNLDSFVGVSIKPLAIIAKSIKLIIIIQFITSTLIICFSLYQISKTTTKAKYIEMILYISCMLTQIFFYCWYGNEIKIKSIQLLDNVFAMDWMTMNRNLKRNLLIIMSRAAVPIEFTSAYVLSMNLDSFVGVMYNVYTIFVCLLLFTFMLAQLMDIILNVNNADDFTDTFYIMLAMVIASCKMLSLLLNRKNIEILTGALVEKPFRPLEPDEIEIRQKYNNIIRFTFTQFMDIVLNVDNPDDFTNTAYTMLAIFAACYKIFNLWMNHESFAELIQNLTEGTFKPLVPIEIEIRRKFDKLIQNIAMCYVILIMLTCAGHFVVSLLTSFKKRQLILRGWIPYDYSSFVLFCLTYTHQYVGVISASLINVACDSLIIGLLLHLCCQIKILQYRFKGLITGQNTLDDCIRHHHHIIEFANATNERFRRIIAFQFVASTFVVCSNLYQLTRTELIVDFIAFFAYTMCVLIQIFIYCWFGNKLKVMVCILILSYLKLLFIAKCYTILIMITYTGHVLIMLLTSFKKRQLAFRGWIPYNYSSFILFSLTYAHQYVGVIFACLVSVACDSLIVGLLLHVCCQITILQYRLKSLINGQNTLRDCVLQHRHIIEFAQLVNVRFTKIVGFQFMASTMVICCNLYQLTNSIFQINWPILDNSVKKSLLLIMKRAMTPIEVSTVYILTMNLDSFVMVNTKIFVLMYKILKHFKIKMHILKLTFLIVTFVGCFRPLSWTSLFMRVIYNLYRLFIITILYIFAFLQFMDILINVDNPDDFTNILYMALNVSVSGFKLLIMWINYNNVTTLITALNEEPFKPLDPSELKIHQKFDKIIRSNTLRYSVLIASSWTFMSLMSLLTDFKHRKLTYREWVPYDYSSYMMFCVTYVHQILSTFYCASVNVACDTLICGFLMHVYCQIEILEYRLKKILSDQSILDYCVRHHNSIFQFAYSVNAKFSQIIGLQFIISTLIICSNLYQLSQSSLNADSVGLIGFTCCMLTEIFLYCWFGHKIKLKSVQVADSIFQIKWPLLNNNIKTNLLIIMKRATIPIEFTTAHIISLNLDSFVAVSILILYTDNVDTIGDALFNALISLLACYKAIIIRINHDSITMLIGNLVEKPFKPVDLSENMIREKFDKRITNNTLYYLILVSITATYMILLSIFTNFKNGILMYRAWLPFDSSISALFYLAYAHQIFSLIFIGLIHPTCDNLICGLLLHICCQIEILEYRLSNIANDQENLRNCVHHHIYIFEYAYILNDKFGKIIPSEFLMITVVMCYNLIHMAFRASNIVSYIQDVMVIATTLAPIFYYCWFGNEIKLKSLQLYNSIYNMEWTMFSNNIKKGLLMIMNRATIPIEFTSADIMPVNLDSFVKVCMKNLFFECNAHMIC</sequence>
<feature type="transmembrane region" description="Helical" evidence="10">
    <location>
        <begin position="579"/>
        <end position="599"/>
    </location>
</feature>
<feature type="transmembrane region" description="Helical" evidence="10">
    <location>
        <begin position="1410"/>
        <end position="1432"/>
    </location>
</feature>
<evidence type="ECO:0000256" key="10">
    <source>
        <dbReference type="SAM" id="Phobius"/>
    </source>
</evidence>
<evidence type="ECO:0000256" key="6">
    <source>
        <dbReference type="ARBA" id="ARBA00022989"/>
    </source>
</evidence>
<name>A0A195FQ90_9HYME</name>
<feature type="transmembrane region" description="Helical" evidence="10">
    <location>
        <begin position="1994"/>
        <end position="2012"/>
    </location>
</feature>
<organism evidence="11 12">
    <name type="scientific">Trachymyrmex septentrionalis</name>
    <dbReference type="NCBI Taxonomy" id="34720"/>
    <lineage>
        <taxon>Eukaryota</taxon>
        <taxon>Metazoa</taxon>
        <taxon>Ecdysozoa</taxon>
        <taxon>Arthropoda</taxon>
        <taxon>Hexapoda</taxon>
        <taxon>Insecta</taxon>
        <taxon>Pterygota</taxon>
        <taxon>Neoptera</taxon>
        <taxon>Endopterygota</taxon>
        <taxon>Hymenoptera</taxon>
        <taxon>Apocrita</taxon>
        <taxon>Aculeata</taxon>
        <taxon>Formicoidea</taxon>
        <taxon>Formicidae</taxon>
        <taxon>Myrmicinae</taxon>
        <taxon>Trachymyrmex</taxon>
    </lineage>
</organism>
<keyword evidence="8 11" id="KW-0675">Receptor</keyword>
<keyword evidence="7 10" id="KW-0472">Membrane</keyword>
<evidence type="ECO:0000256" key="8">
    <source>
        <dbReference type="ARBA" id="ARBA00023170"/>
    </source>
</evidence>
<accession>A0A195FQ90</accession>
<dbReference type="Pfam" id="PF02949">
    <property type="entry name" value="7tm_6"/>
    <property type="match status" value="9"/>
</dbReference>
<feature type="transmembrane region" description="Helical" evidence="10">
    <location>
        <begin position="1566"/>
        <end position="1586"/>
    </location>
</feature>
<feature type="transmembrane region" description="Helical" evidence="10">
    <location>
        <begin position="873"/>
        <end position="897"/>
    </location>
</feature>
<keyword evidence="3" id="KW-0716">Sensory transduction</keyword>
<keyword evidence="4 10" id="KW-0812">Transmembrane</keyword>